<dbReference type="InterPro" id="IPR010799">
    <property type="entry name" value="MlrC_C"/>
</dbReference>
<dbReference type="Pfam" id="PF07171">
    <property type="entry name" value="MlrC_C"/>
    <property type="match status" value="1"/>
</dbReference>
<proteinExistence type="predicted"/>
<sequence>MRIGYAGFQHESNSFAHVPASLDKWKEAGILYGDAIRAEYETSQATIAGYYQRLRDEPEVELVPLVFARLTPSGQMTHEATEFLFREILESISTNGPWDAIFLPLHGAAVSDLYRDADGELVRQVRNLVGPDVIIATSLDMHANVSEKIVKYSDVVTAYQTNPHIDPDKQAFMAADMVLRTYRGEIRPSMFMAAPPLSVNILSQGTSDEPMASILRLAETARAIPGILYVGVVEGYPYSDVEEMGMTFIAITDDNPDLAKAVANEVASLSWQLREELQGGAVAIDVALKEASEATAFPIVLFDVGDNIGAGTPGDSTFILHAARKLGISEITQALCDPEIVVLCQELGVGSHISASVGGKADSMHGEPFDIEAKVIALVDGRYEEPKASHGGFRFYDDGNSALVKTEDGFTLLLTTLPAMSSSLEQFRSVGIDPVLQKIMVVKGVHSPRPAYEPIAAKMIWLATPGASSADLSTFVYKHRRIPMYPFEEETVWAPSETNEERLT</sequence>
<dbReference type="AlphaFoldDB" id="A0A6J6KQT3"/>
<accession>A0A6J6KQT3</accession>
<dbReference type="EMBL" id="CAEZWO010000009">
    <property type="protein sequence ID" value="CAB4651328.1"/>
    <property type="molecule type" value="Genomic_DNA"/>
</dbReference>
<evidence type="ECO:0000259" key="2">
    <source>
        <dbReference type="Pfam" id="PF07364"/>
    </source>
</evidence>
<dbReference type="PIRSF" id="PIRSF012702">
    <property type="entry name" value="UCP012702"/>
    <property type="match status" value="1"/>
</dbReference>
<feature type="domain" description="Microcystin LR degradation protein MlrC N-terminal" evidence="2">
    <location>
        <begin position="2"/>
        <end position="291"/>
    </location>
</feature>
<gene>
    <name evidence="3" type="ORF">UFOPK2254_00169</name>
</gene>
<name>A0A6J6KQT3_9ZZZZ</name>
<organism evidence="3">
    <name type="scientific">freshwater metagenome</name>
    <dbReference type="NCBI Taxonomy" id="449393"/>
    <lineage>
        <taxon>unclassified sequences</taxon>
        <taxon>metagenomes</taxon>
        <taxon>ecological metagenomes</taxon>
    </lineage>
</organism>
<dbReference type="InterPro" id="IPR009197">
    <property type="entry name" value="MlrC"/>
</dbReference>
<evidence type="ECO:0000259" key="1">
    <source>
        <dbReference type="Pfam" id="PF07171"/>
    </source>
</evidence>
<reference evidence="3" key="1">
    <citation type="submission" date="2020-05" db="EMBL/GenBank/DDBJ databases">
        <authorList>
            <person name="Chiriac C."/>
            <person name="Salcher M."/>
            <person name="Ghai R."/>
            <person name="Kavagutti S V."/>
        </authorList>
    </citation>
    <scope>NUCLEOTIDE SEQUENCE</scope>
</reference>
<dbReference type="InterPro" id="IPR015995">
    <property type="entry name" value="MlrC_N"/>
</dbReference>
<protein>
    <submittedName>
        <fullName evidence="3">Unannotated protein</fullName>
    </submittedName>
</protein>
<dbReference type="Pfam" id="PF07364">
    <property type="entry name" value="DUF1485"/>
    <property type="match status" value="1"/>
</dbReference>
<evidence type="ECO:0000313" key="3">
    <source>
        <dbReference type="EMBL" id="CAB4651328.1"/>
    </source>
</evidence>
<feature type="domain" description="Microcystin LR degradation protein MlrC C-terminal" evidence="1">
    <location>
        <begin position="301"/>
        <end position="479"/>
    </location>
</feature>